<sequence>MPGLQSLAQHFFPTCTKLIAPELNALNGLPMELVLLGSDLLPPADLICLSMCKE</sequence>
<accession>A0A0G4NUY8</accession>
<protein>
    <submittedName>
        <fullName evidence="1">Str. FM013</fullName>
    </submittedName>
</protein>
<proteinExistence type="predicted"/>
<dbReference type="EMBL" id="HG793134">
    <property type="protein sequence ID" value="CRL17886.1"/>
    <property type="molecule type" value="Genomic_DNA"/>
</dbReference>
<name>A0A0G4NUY8_PENC3</name>
<keyword evidence="2" id="KW-1185">Reference proteome</keyword>
<evidence type="ECO:0000313" key="2">
    <source>
        <dbReference type="Proteomes" id="UP000053732"/>
    </source>
</evidence>
<gene>
    <name evidence="1" type="ORF">PCAMFM013_S001g000846</name>
</gene>
<organism evidence="1 2">
    <name type="scientific">Penicillium camemberti (strain FM 013)</name>
    <dbReference type="NCBI Taxonomy" id="1429867"/>
    <lineage>
        <taxon>Eukaryota</taxon>
        <taxon>Fungi</taxon>
        <taxon>Dikarya</taxon>
        <taxon>Ascomycota</taxon>
        <taxon>Pezizomycotina</taxon>
        <taxon>Eurotiomycetes</taxon>
        <taxon>Eurotiomycetidae</taxon>
        <taxon>Eurotiales</taxon>
        <taxon>Aspergillaceae</taxon>
        <taxon>Penicillium</taxon>
    </lineage>
</organism>
<dbReference type="AlphaFoldDB" id="A0A0G4NUY8"/>
<reference evidence="1 2" key="1">
    <citation type="journal article" date="2014" name="Nat. Commun.">
        <title>Multiple recent horizontal transfers of a large genomic region in cheese making fungi.</title>
        <authorList>
            <person name="Cheeseman K."/>
            <person name="Ropars J."/>
            <person name="Renault P."/>
            <person name="Dupont J."/>
            <person name="Gouzy J."/>
            <person name="Branca A."/>
            <person name="Abraham A.L."/>
            <person name="Ceppi M."/>
            <person name="Conseiller E."/>
            <person name="Debuchy R."/>
            <person name="Malagnac F."/>
            <person name="Goarin A."/>
            <person name="Silar P."/>
            <person name="Lacoste S."/>
            <person name="Sallet E."/>
            <person name="Bensimon A."/>
            <person name="Giraud T."/>
            <person name="Brygoo Y."/>
        </authorList>
    </citation>
    <scope>NUCLEOTIDE SEQUENCE [LARGE SCALE GENOMIC DNA]</scope>
    <source>
        <strain evidence="2">FM 013</strain>
    </source>
</reference>
<dbReference type="Proteomes" id="UP000053732">
    <property type="component" value="Unassembled WGS sequence"/>
</dbReference>
<evidence type="ECO:0000313" key="1">
    <source>
        <dbReference type="EMBL" id="CRL17886.1"/>
    </source>
</evidence>